<dbReference type="STRING" id="23.BEL05_12755"/>
<dbReference type="EMBL" id="MCBT01000013">
    <property type="protein sequence ID" value="OEG75029.1"/>
    <property type="molecule type" value="Genomic_DNA"/>
</dbReference>
<dbReference type="AlphaFoldDB" id="A0A1E5IWS6"/>
<evidence type="ECO:0000313" key="3">
    <source>
        <dbReference type="EMBL" id="OEG75029.1"/>
    </source>
</evidence>
<protein>
    <recommendedName>
        <fullName evidence="2">DUF4382 domain-containing protein</fullName>
    </recommendedName>
</protein>
<sequence>MKYSKSIIAISLISILSACGGSDNTTTPEPTMGTFNLGVSDNPADAEIVNIAFKQVVLKGNGESLSFDVSDSGELKHVDLLQFQGQEVETLVSGQSIPTGEYQMCIYMEKSEVANEESSYVKTADGIAGLTTNSNGSCGGVGAEDPNTGRLFFNKTFTIAAGSNVFVAEFNLAKGLQAPHGNKDYWTLKPTSIQLVNNAEVGAIEGQINAIDSDTLDNVKADCEVAAGGTEFAQAVYLYPADTTLTNMVDFRPDADITTPQVAPIASARVNAMLDQNDEVTGYEYEFGFVTAGSYSLGYTCVAQNDDPETANNPDDAEMPFFIHIDEQTVEVTNGTTTERHFPMAFVPVS</sequence>
<feature type="signal peptide" evidence="1">
    <location>
        <begin position="1"/>
        <end position="20"/>
    </location>
</feature>
<dbReference type="PROSITE" id="PS51257">
    <property type="entry name" value="PROKAR_LIPOPROTEIN"/>
    <property type="match status" value="1"/>
</dbReference>
<evidence type="ECO:0000313" key="4">
    <source>
        <dbReference type="Proteomes" id="UP000095230"/>
    </source>
</evidence>
<feature type="domain" description="DUF4382" evidence="2">
    <location>
        <begin position="33"/>
        <end position="190"/>
    </location>
</feature>
<organism evidence="3 4">
    <name type="scientific">Shewanella colwelliana</name>
    <name type="common">Alteromonas colwelliana</name>
    <dbReference type="NCBI Taxonomy" id="23"/>
    <lineage>
        <taxon>Bacteria</taxon>
        <taxon>Pseudomonadati</taxon>
        <taxon>Pseudomonadota</taxon>
        <taxon>Gammaproteobacteria</taxon>
        <taxon>Alteromonadales</taxon>
        <taxon>Shewanellaceae</taxon>
        <taxon>Shewanella</taxon>
    </lineage>
</organism>
<comment type="caution">
    <text evidence="3">The sequence shown here is derived from an EMBL/GenBank/DDBJ whole genome shotgun (WGS) entry which is preliminary data.</text>
</comment>
<gene>
    <name evidence="3" type="ORF">BEL05_12755</name>
</gene>
<dbReference type="Pfam" id="PF14321">
    <property type="entry name" value="DUF4382"/>
    <property type="match status" value="1"/>
</dbReference>
<dbReference type="RefSeq" id="WP_069670537.1">
    <property type="nucleotide sequence ID" value="NZ_MCBT01000013.1"/>
</dbReference>
<keyword evidence="1" id="KW-0732">Signal</keyword>
<evidence type="ECO:0000259" key="2">
    <source>
        <dbReference type="Pfam" id="PF14321"/>
    </source>
</evidence>
<proteinExistence type="predicted"/>
<name>A0A1E5IWS6_SHECO</name>
<dbReference type="OrthoDB" id="7062064at2"/>
<dbReference type="InterPro" id="IPR025491">
    <property type="entry name" value="DUF4382"/>
</dbReference>
<feature type="chain" id="PRO_5009179406" description="DUF4382 domain-containing protein" evidence="1">
    <location>
        <begin position="21"/>
        <end position="350"/>
    </location>
</feature>
<evidence type="ECO:0000256" key="1">
    <source>
        <dbReference type="SAM" id="SignalP"/>
    </source>
</evidence>
<reference evidence="3 4" key="1">
    <citation type="submission" date="2016-07" db="EMBL/GenBank/DDBJ databases">
        <title>Whole-genome of two Shewanella species isolated from a digestive organ of sea cucumber Apostichopus japonicus Selenka 1867.</title>
        <authorList>
            <person name="Hong H.-H."/>
            <person name="Choi H."/>
            <person name="Cheon S."/>
            <person name="Oh J.-S."/>
            <person name="Lee H.-G."/>
            <person name="Park C."/>
        </authorList>
    </citation>
    <scope>NUCLEOTIDE SEQUENCE [LARGE SCALE GENOMIC DNA]</scope>
    <source>
        <strain evidence="3 4">CSB03KR</strain>
    </source>
</reference>
<accession>A0A1E5IWS6</accession>
<dbReference type="Proteomes" id="UP000095230">
    <property type="component" value="Unassembled WGS sequence"/>
</dbReference>